<gene>
    <name evidence="1" type="ORF">SAMN05216410_1245</name>
</gene>
<organism evidence="1 2">
    <name type="scientific">Sanguibacter gelidistatuariae</name>
    <dbReference type="NCBI Taxonomy" id="1814289"/>
    <lineage>
        <taxon>Bacteria</taxon>
        <taxon>Bacillati</taxon>
        <taxon>Actinomycetota</taxon>
        <taxon>Actinomycetes</taxon>
        <taxon>Micrococcales</taxon>
        <taxon>Sanguibacteraceae</taxon>
        <taxon>Sanguibacter</taxon>
    </lineage>
</organism>
<reference evidence="1 2" key="1">
    <citation type="submission" date="2016-09" db="EMBL/GenBank/DDBJ databases">
        <authorList>
            <person name="Capua I."/>
            <person name="De Benedictis P."/>
            <person name="Joannis T."/>
            <person name="Lombin L.H."/>
            <person name="Cattoli G."/>
        </authorList>
    </citation>
    <scope>NUCLEOTIDE SEQUENCE [LARGE SCALE GENOMIC DNA]</scope>
    <source>
        <strain evidence="1 2">ISLP-3</strain>
    </source>
</reference>
<dbReference type="Proteomes" id="UP000199039">
    <property type="component" value="Unassembled WGS sequence"/>
</dbReference>
<dbReference type="EMBL" id="FMYH01000001">
    <property type="protein sequence ID" value="SDB98845.1"/>
    <property type="molecule type" value="Genomic_DNA"/>
</dbReference>
<name>A0A1G6HYF2_9MICO</name>
<sequence length="33" mass="3894">MSEREQYESDVVQQVTVGLVNVEVLVEQWLSHY</sequence>
<keyword evidence="2" id="KW-1185">Reference proteome</keyword>
<protein>
    <submittedName>
        <fullName evidence="1">Uncharacterized protein</fullName>
    </submittedName>
</protein>
<dbReference type="AlphaFoldDB" id="A0A1G6HYF2"/>
<accession>A0A1G6HYF2</accession>
<proteinExistence type="predicted"/>
<evidence type="ECO:0000313" key="1">
    <source>
        <dbReference type="EMBL" id="SDB98845.1"/>
    </source>
</evidence>
<evidence type="ECO:0000313" key="2">
    <source>
        <dbReference type="Proteomes" id="UP000199039"/>
    </source>
</evidence>